<dbReference type="Proteomes" id="UP000025047">
    <property type="component" value="Unassembled WGS sequence"/>
</dbReference>
<dbReference type="AlphaFoldDB" id="A0A017HEP1"/>
<organism evidence="2 3">
    <name type="scientific">Limimaricola hongkongensis DSM 17492</name>
    <dbReference type="NCBI Taxonomy" id="1122180"/>
    <lineage>
        <taxon>Bacteria</taxon>
        <taxon>Pseudomonadati</taxon>
        <taxon>Pseudomonadota</taxon>
        <taxon>Alphaproteobacteria</taxon>
        <taxon>Rhodobacterales</taxon>
        <taxon>Paracoccaceae</taxon>
        <taxon>Limimaricola</taxon>
    </lineage>
</organism>
<accession>A0A017HEP1</accession>
<dbReference type="HOGENOM" id="CLU_2554202_0_0_5"/>
<keyword evidence="3" id="KW-1185">Reference proteome</keyword>
<name>A0A017HEP1_9RHOB</name>
<proteinExistence type="predicted"/>
<keyword evidence="1" id="KW-0175">Coiled coil</keyword>
<dbReference type="EMBL" id="APGJ01000004">
    <property type="protein sequence ID" value="EYD72836.1"/>
    <property type="molecule type" value="Genomic_DNA"/>
</dbReference>
<protein>
    <submittedName>
        <fullName evidence="2">Uncharacterized protein</fullName>
    </submittedName>
</protein>
<reference evidence="2 3" key="1">
    <citation type="submission" date="2013-03" db="EMBL/GenBank/DDBJ databases">
        <authorList>
            <person name="Fiebig A."/>
            <person name="Goeker M."/>
            <person name="Klenk H.-P.P."/>
        </authorList>
    </citation>
    <scope>NUCLEOTIDE SEQUENCE [LARGE SCALE GENOMIC DNA]</scope>
    <source>
        <strain evidence="2 3">DSM 17492</strain>
    </source>
</reference>
<comment type="caution">
    <text evidence="2">The sequence shown here is derived from an EMBL/GenBank/DDBJ whole genome shotgun (WGS) entry which is preliminary data.</text>
</comment>
<gene>
    <name evidence="2" type="ORF">Lokhon_01641</name>
</gene>
<evidence type="ECO:0000313" key="2">
    <source>
        <dbReference type="EMBL" id="EYD72836.1"/>
    </source>
</evidence>
<dbReference type="PATRIC" id="fig|1122180.6.peg.1621"/>
<sequence length="82" mass="9483">MDGKLDELLPLLDLLETETDPSGHGMLIRVHTILRDLQEELRMIQTDRDELKASMDAQREEFLRMAQTIREVAELFSVKVST</sequence>
<dbReference type="eggNOG" id="ENOG50300TZ">
    <property type="taxonomic scope" value="Bacteria"/>
</dbReference>
<feature type="coiled-coil region" evidence="1">
    <location>
        <begin position="34"/>
        <end position="61"/>
    </location>
</feature>
<evidence type="ECO:0000313" key="3">
    <source>
        <dbReference type="Proteomes" id="UP000025047"/>
    </source>
</evidence>
<evidence type="ECO:0000256" key="1">
    <source>
        <dbReference type="SAM" id="Coils"/>
    </source>
</evidence>